<proteinExistence type="predicted"/>
<keyword evidence="1" id="KW-0812">Transmembrane</keyword>
<sequence length="142" mass="14463">MKASFIRIAIMAAVALVAAVFLIATGAFLCVALYEGLKLVVPVPALAALATAAILMFLSGIVLAIGSAIARAAERKARLEAQKKGPATAKIGLELGRILGESAAGYIGKNPVQVLIGALAVGFAVGAVPKLRSFLMGFMKAK</sequence>
<keyword evidence="3" id="KW-1185">Reference proteome</keyword>
<comment type="caution">
    <text evidence="2">The sequence shown here is derived from an EMBL/GenBank/DDBJ whole genome shotgun (WGS) entry which is preliminary data.</text>
</comment>
<evidence type="ECO:0000313" key="2">
    <source>
        <dbReference type="EMBL" id="GAA0574186.1"/>
    </source>
</evidence>
<keyword evidence="1" id="KW-0472">Membrane</keyword>
<evidence type="ECO:0008006" key="4">
    <source>
        <dbReference type="Google" id="ProtNLM"/>
    </source>
</evidence>
<feature type="transmembrane region" description="Helical" evidence="1">
    <location>
        <begin position="12"/>
        <end position="34"/>
    </location>
</feature>
<evidence type="ECO:0000256" key="1">
    <source>
        <dbReference type="SAM" id="Phobius"/>
    </source>
</evidence>
<protein>
    <recommendedName>
        <fullName evidence="4">Phage holin family protein</fullName>
    </recommendedName>
</protein>
<gene>
    <name evidence="2" type="ORF">GCM10008942_23630</name>
</gene>
<keyword evidence="1" id="KW-1133">Transmembrane helix</keyword>
<dbReference type="RefSeq" id="WP_166935865.1">
    <property type="nucleotide sequence ID" value="NZ_BAAADD010000006.1"/>
</dbReference>
<accession>A0ABP3PST7</accession>
<feature type="transmembrane region" description="Helical" evidence="1">
    <location>
        <begin position="46"/>
        <end position="70"/>
    </location>
</feature>
<dbReference type="EMBL" id="BAAADD010000006">
    <property type="protein sequence ID" value="GAA0574186.1"/>
    <property type="molecule type" value="Genomic_DNA"/>
</dbReference>
<name>A0ABP3PST7_9PROT</name>
<organism evidence="2 3">
    <name type="scientific">Rhizomicrobium electricum</name>
    <dbReference type="NCBI Taxonomy" id="480070"/>
    <lineage>
        <taxon>Bacteria</taxon>
        <taxon>Pseudomonadati</taxon>
        <taxon>Pseudomonadota</taxon>
        <taxon>Alphaproteobacteria</taxon>
        <taxon>Micropepsales</taxon>
        <taxon>Micropepsaceae</taxon>
        <taxon>Rhizomicrobium</taxon>
    </lineage>
</organism>
<reference evidence="3" key="1">
    <citation type="journal article" date="2019" name="Int. J. Syst. Evol. Microbiol.">
        <title>The Global Catalogue of Microorganisms (GCM) 10K type strain sequencing project: providing services to taxonomists for standard genome sequencing and annotation.</title>
        <authorList>
            <consortium name="The Broad Institute Genomics Platform"/>
            <consortium name="The Broad Institute Genome Sequencing Center for Infectious Disease"/>
            <person name="Wu L."/>
            <person name="Ma J."/>
        </authorList>
    </citation>
    <scope>NUCLEOTIDE SEQUENCE [LARGE SCALE GENOMIC DNA]</scope>
    <source>
        <strain evidence="3">JCM 15089</strain>
    </source>
</reference>
<dbReference type="Proteomes" id="UP001499951">
    <property type="component" value="Unassembled WGS sequence"/>
</dbReference>
<feature type="transmembrane region" description="Helical" evidence="1">
    <location>
        <begin position="114"/>
        <end position="135"/>
    </location>
</feature>
<evidence type="ECO:0000313" key="3">
    <source>
        <dbReference type="Proteomes" id="UP001499951"/>
    </source>
</evidence>